<dbReference type="InterPro" id="IPR006597">
    <property type="entry name" value="Sel1-like"/>
</dbReference>
<dbReference type="EMBL" id="JANIBC010000005">
    <property type="protein sequence ID" value="MCQ8185406.1"/>
    <property type="molecule type" value="Genomic_DNA"/>
</dbReference>
<dbReference type="SMART" id="SM00671">
    <property type="entry name" value="SEL1"/>
    <property type="match status" value="3"/>
</dbReference>
<dbReference type="PANTHER" id="PTHR11102:SF160">
    <property type="entry name" value="ERAD-ASSOCIATED E3 UBIQUITIN-PROTEIN LIGASE COMPONENT HRD3"/>
    <property type="match status" value="1"/>
</dbReference>
<evidence type="ECO:0000313" key="4">
    <source>
        <dbReference type="Proteomes" id="UP001142610"/>
    </source>
</evidence>
<dbReference type="SUPFAM" id="SSF81901">
    <property type="entry name" value="HCP-like"/>
    <property type="match status" value="1"/>
</dbReference>
<feature type="coiled-coil region" evidence="1">
    <location>
        <begin position="75"/>
        <end position="266"/>
    </location>
</feature>
<feature type="region of interest" description="Disordered" evidence="2">
    <location>
        <begin position="43"/>
        <end position="70"/>
    </location>
</feature>
<dbReference type="InterPro" id="IPR011990">
    <property type="entry name" value="TPR-like_helical_dom_sf"/>
</dbReference>
<comment type="caution">
    <text evidence="3">The sequence shown here is derived from an EMBL/GenBank/DDBJ whole genome shotgun (WGS) entry which is preliminary data.</text>
</comment>
<gene>
    <name evidence="3" type="ORF">NOG11_08365</name>
</gene>
<feature type="region of interest" description="Disordered" evidence="2">
    <location>
        <begin position="351"/>
        <end position="478"/>
    </location>
</feature>
<dbReference type="Proteomes" id="UP001142610">
    <property type="component" value="Unassembled WGS sequence"/>
</dbReference>
<evidence type="ECO:0000256" key="1">
    <source>
        <dbReference type="SAM" id="Coils"/>
    </source>
</evidence>
<feature type="compositionally biased region" description="Basic and acidic residues" evidence="2">
    <location>
        <begin position="447"/>
        <end position="459"/>
    </location>
</feature>
<feature type="compositionally biased region" description="Basic and acidic residues" evidence="2">
    <location>
        <begin position="373"/>
        <end position="397"/>
    </location>
</feature>
<organism evidence="3 4">
    <name type="scientific">Parvularcula maris</name>
    <dbReference type="NCBI Taxonomy" id="2965077"/>
    <lineage>
        <taxon>Bacteria</taxon>
        <taxon>Pseudomonadati</taxon>
        <taxon>Pseudomonadota</taxon>
        <taxon>Alphaproteobacteria</taxon>
        <taxon>Parvularculales</taxon>
        <taxon>Parvularculaceae</taxon>
        <taxon>Parvularcula</taxon>
    </lineage>
</organism>
<keyword evidence="4" id="KW-1185">Reference proteome</keyword>
<protein>
    <recommendedName>
        <fullName evidence="5">Sel1 repeat family protein</fullName>
    </recommendedName>
</protein>
<evidence type="ECO:0008006" key="5">
    <source>
        <dbReference type="Google" id="ProtNLM"/>
    </source>
</evidence>
<evidence type="ECO:0000256" key="2">
    <source>
        <dbReference type="SAM" id="MobiDB-lite"/>
    </source>
</evidence>
<dbReference type="Gene3D" id="1.25.40.10">
    <property type="entry name" value="Tetratricopeptide repeat domain"/>
    <property type="match status" value="1"/>
</dbReference>
<keyword evidence="1" id="KW-0175">Coiled coil</keyword>
<name>A0A9X2L970_9PROT</name>
<dbReference type="AlphaFoldDB" id="A0A9X2L970"/>
<accession>A0A9X2L970</accession>
<dbReference type="PANTHER" id="PTHR11102">
    <property type="entry name" value="SEL-1-LIKE PROTEIN"/>
    <property type="match status" value="1"/>
</dbReference>
<proteinExistence type="predicted"/>
<sequence>MSAKSNVPWSVKGIDPDARSVAKELARQKGMTLGEFITDMIRQKGLDAAGEPSEQESPREGPKGKVVSGVTTDQLHAVVDTLNRLNERLKSAELQLSVSGSQSREVMGGLNRGLETVFERVKRLEAEARGEQSEQVHARLEKLETAAEKNSWVKSLVALERALSTLVEQVETSREDADTRLTRNEELIEAIKARLDQEDEVLEAETRALNQAIDSTSERLTEAERRVQEALSLAREASESHDETFIERTSQRLQLLAGEIKRTSDQIRTLEGSVGRLSEKIEAGEERSAEGIARVAQSVETLRQSYQEASLAKGEDTPLGEIKRAVEEAGERAGDLDNAFAAVVGKLEERNAPEERATVPPAAPPLPQDAFLDDFKSRQARSELDDQAFDRVFDDPLKLGGGSIGTVETAPVTEPDSETEPPKDELDHRFSAAPLLAEDTARPSSFFDRDPEPSARKPEPLPGWDGEPSNPFAQGEDDDEAEVRFEGDGLFEEAPLSFNERLREGLGRLVAQPVENNPTLGWLLIAVIVGAIGLTAYRLIDAPGEEPMVMEEMTSPSGWPGAPGAARTSEGSDAEALYTAAKTRLAAARSPDETAAAIGDLRRAAEAGSSLAQHDLGELYLNGEGVPRNDILARSWFDRAAENGHLRAIHRLAFLDATGVGGPLDTDAALLGFERAANAGLVASMFNLGRFYDPSQAFLASEERSAQESYYWFRLASSRGDDRAGDEANRVSQLLAPEEILEADGRVQTWRQRPLRP</sequence>
<dbReference type="Pfam" id="PF08238">
    <property type="entry name" value="Sel1"/>
    <property type="match status" value="2"/>
</dbReference>
<reference evidence="3" key="1">
    <citation type="submission" date="2022-07" db="EMBL/GenBank/DDBJ databases">
        <title>Parvularcula maris sp. nov., an algicidal bacterium isolated from seawater.</title>
        <authorList>
            <person name="Li F."/>
        </authorList>
    </citation>
    <scope>NUCLEOTIDE SEQUENCE</scope>
    <source>
        <strain evidence="3">BGMRC 0090</strain>
    </source>
</reference>
<evidence type="ECO:0000313" key="3">
    <source>
        <dbReference type="EMBL" id="MCQ8185406.1"/>
    </source>
</evidence>
<dbReference type="InterPro" id="IPR050767">
    <property type="entry name" value="Sel1_AlgK"/>
</dbReference>
<feature type="compositionally biased region" description="Basic and acidic residues" evidence="2">
    <location>
        <begin position="420"/>
        <end position="430"/>
    </location>
</feature>
<dbReference type="RefSeq" id="WP_256619293.1">
    <property type="nucleotide sequence ID" value="NZ_JANIBC010000005.1"/>
</dbReference>